<feature type="signal peptide" evidence="1">
    <location>
        <begin position="1"/>
        <end position="22"/>
    </location>
</feature>
<organism evidence="2 3">
    <name type="scientific">Trichormus variabilis NIES-23</name>
    <dbReference type="NCBI Taxonomy" id="1973479"/>
    <lineage>
        <taxon>Bacteria</taxon>
        <taxon>Bacillati</taxon>
        <taxon>Cyanobacteriota</taxon>
        <taxon>Cyanophyceae</taxon>
        <taxon>Nostocales</taxon>
        <taxon>Nostocaceae</taxon>
        <taxon>Trichormus</taxon>
    </lineage>
</organism>
<dbReference type="EMBL" id="AP018216">
    <property type="protein sequence ID" value="BAY72166.1"/>
    <property type="molecule type" value="Genomic_DNA"/>
</dbReference>
<evidence type="ECO:0008006" key="4">
    <source>
        <dbReference type="Google" id="ProtNLM"/>
    </source>
</evidence>
<reference evidence="2 3" key="1">
    <citation type="submission" date="2017-06" db="EMBL/GenBank/DDBJ databases">
        <title>Genome sequencing of cyanobaciteial culture collection at National Institute for Environmental Studies (NIES).</title>
        <authorList>
            <person name="Hirose Y."/>
            <person name="Shimura Y."/>
            <person name="Fujisawa T."/>
            <person name="Nakamura Y."/>
            <person name="Kawachi M."/>
        </authorList>
    </citation>
    <scope>NUCLEOTIDE SEQUENCE [LARGE SCALE GENOMIC DNA]</scope>
    <source>
        <strain evidence="2 3">NIES-23</strain>
    </source>
</reference>
<keyword evidence="1" id="KW-0732">Signal</keyword>
<evidence type="ECO:0000256" key="1">
    <source>
        <dbReference type="SAM" id="SignalP"/>
    </source>
</evidence>
<dbReference type="AlphaFoldDB" id="A0A1Z4KT34"/>
<accession>A0A1Z4KT34</accession>
<protein>
    <recommendedName>
        <fullName evidence="4">DUF2808 domain-containing protein</fullName>
    </recommendedName>
</protein>
<evidence type="ECO:0000313" key="3">
    <source>
        <dbReference type="Proteomes" id="UP000217507"/>
    </source>
</evidence>
<feature type="chain" id="PRO_5011113134" description="DUF2808 domain-containing protein" evidence="1">
    <location>
        <begin position="23"/>
        <end position="167"/>
    </location>
</feature>
<dbReference type="Proteomes" id="UP000217507">
    <property type="component" value="Chromosome"/>
</dbReference>
<proteinExistence type="predicted"/>
<evidence type="ECO:0000313" key="2">
    <source>
        <dbReference type="EMBL" id="BAY72166.1"/>
    </source>
</evidence>
<name>A0A1Z4KT34_ANAVA</name>
<sequence length="167" mass="17997">MKILICGSLSALIFSTSAVAIAIPVKHEQPDSNINKLSQVALNINVPHITNSGVRNGNHFIRLEVVGMSLQDLMISLPSQMERFNGVRIRDQSGKAISAKTEISKDNLSITFDEPVTSGASVEVELTGVRRNGVGQDVLLYGVTARRVGLTGQIPVGTARIDIYDKN</sequence>
<gene>
    <name evidence="2" type="ORF">NIES23_49900</name>
</gene>